<evidence type="ECO:0000313" key="6">
    <source>
        <dbReference type="Proteomes" id="UP000606730"/>
    </source>
</evidence>
<protein>
    <submittedName>
        <fullName evidence="5">4-hydroxyphenylacetate catabolism regulatory protein HpaA</fullName>
    </submittedName>
</protein>
<name>A0A917ADK9_9RHOB</name>
<dbReference type="Proteomes" id="UP000606730">
    <property type="component" value="Unassembled WGS sequence"/>
</dbReference>
<keyword evidence="1" id="KW-0805">Transcription regulation</keyword>
<dbReference type="GO" id="GO:0003700">
    <property type="term" value="F:DNA-binding transcription factor activity"/>
    <property type="evidence" value="ECO:0007669"/>
    <property type="project" value="InterPro"/>
</dbReference>
<keyword evidence="3" id="KW-0804">Transcription</keyword>
<evidence type="ECO:0000259" key="4">
    <source>
        <dbReference type="PROSITE" id="PS01124"/>
    </source>
</evidence>
<dbReference type="PANTHER" id="PTHR43280">
    <property type="entry name" value="ARAC-FAMILY TRANSCRIPTIONAL REGULATOR"/>
    <property type="match status" value="1"/>
</dbReference>
<accession>A0A917ADK9</accession>
<gene>
    <name evidence="5" type="primary">hpaA</name>
    <name evidence="5" type="ORF">GCM10011517_08490</name>
</gene>
<evidence type="ECO:0000313" key="5">
    <source>
        <dbReference type="EMBL" id="GGE43153.1"/>
    </source>
</evidence>
<comment type="caution">
    <text evidence="5">The sequence shown here is derived from an EMBL/GenBank/DDBJ whole genome shotgun (WGS) entry which is preliminary data.</text>
</comment>
<dbReference type="Gene3D" id="1.10.10.60">
    <property type="entry name" value="Homeodomain-like"/>
    <property type="match status" value="1"/>
</dbReference>
<dbReference type="EMBL" id="BMKN01000001">
    <property type="protein sequence ID" value="GGE43153.1"/>
    <property type="molecule type" value="Genomic_DNA"/>
</dbReference>
<evidence type="ECO:0000256" key="1">
    <source>
        <dbReference type="ARBA" id="ARBA00023015"/>
    </source>
</evidence>
<keyword evidence="2" id="KW-0238">DNA-binding</keyword>
<dbReference type="PROSITE" id="PS01124">
    <property type="entry name" value="HTH_ARAC_FAMILY_2"/>
    <property type="match status" value="1"/>
</dbReference>
<sequence length="259" mass="29165">MLVSGTAHIEDAHETLALAPVSIFLAPVDKERTFRIQAGGEAVICTIPEQVVLTSIGRGPDSADIRRVLERPAVSQLLDKGGMVEQAERAFDTIQTEARQEAPGQQTMIEASLKMIFGMLLRNIPETVMPQHVSDRGSNLLLRFRQLLENRFRDRWTVAQYASELGISPDRLHDLCTEKLSKSPSVLIRDRTIYEAQMMLARSSISIKEISDRLGFRDPAHFSKYFKSASAESPRMFRDNLAQQLQQKETPALNFADWP</sequence>
<feature type="domain" description="HTH araC/xylS-type" evidence="4">
    <location>
        <begin position="142"/>
        <end position="240"/>
    </location>
</feature>
<dbReference type="GO" id="GO:0043565">
    <property type="term" value="F:sequence-specific DNA binding"/>
    <property type="evidence" value="ECO:0007669"/>
    <property type="project" value="InterPro"/>
</dbReference>
<dbReference type="AlphaFoldDB" id="A0A917ADK9"/>
<dbReference type="SUPFAM" id="SSF46689">
    <property type="entry name" value="Homeodomain-like"/>
    <property type="match status" value="1"/>
</dbReference>
<dbReference type="InterPro" id="IPR009057">
    <property type="entry name" value="Homeodomain-like_sf"/>
</dbReference>
<dbReference type="SMART" id="SM00342">
    <property type="entry name" value="HTH_ARAC"/>
    <property type="match status" value="1"/>
</dbReference>
<dbReference type="Pfam" id="PF12833">
    <property type="entry name" value="HTH_18"/>
    <property type="match status" value="1"/>
</dbReference>
<dbReference type="InterPro" id="IPR018060">
    <property type="entry name" value="HTH_AraC"/>
</dbReference>
<evidence type="ECO:0000256" key="3">
    <source>
        <dbReference type="ARBA" id="ARBA00023163"/>
    </source>
</evidence>
<proteinExistence type="predicted"/>
<organism evidence="5 6">
    <name type="scientific">Actibacterium pelagium</name>
    <dbReference type="NCBI Taxonomy" id="2029103"/>
    <lineage>
        <taxon>Bacteria</taxon>
        <taxon>Pseudomonadati</taxon>
        <taxon>Pseudomonadota</taxon>
        <taxon>Alphaproteobacteria</taxon>
        <taxon>Rhodobacterales</taxon>
        <taxon>Roseobacteraceae</taxon>
        <taxon>Actibacterium</taxon>
    </lineage>
</organism>
<dbReference type="PANTHER" id="PTHR43280:SF32">
    <property type="entry name" value="TRANSCRIPTIONAL REGULATORY PROTEIN"/>
    <property type="match status" value="1"/>
</dbReference>
<reference evidence="5" key="2">
    <citation type="submission" date="2020-09" db="EMBL/GenBank/DDBJ databases">
        <authorList>
            <person name="Sun Q."/>
            <person name="Zhou Y."/>
        </authorList>
    </citation>
    <scope>NUCLEOTIDE SEQUENCE</scope>
    <source>
        <strain evidence="5">CGMCC 1.16012</strain>
    </source>
</reference>
<keyword evidence="6" id="KW-1185">Reference proteome</keyword>
<evidence type="ECO:0000256" key="2">
    <source>
        <dbReference type="ARBA" id="ARBA00023125"/>
    </source>
</evidence>
<reference evidence="5" key="1">
    <citation type="journal article" date="2014" name="Int. J. Syst. Evol. Microbiol.">
        <title>Complete genome sequence of Corynebacterium casei LMG S-19264T (=DSM 44701T), isolated from a smear-ripened cheese.</title>
        <authorList>
            <consortium name="US DOE Joint Genome Institute (JGI-PGF)"/>
            <person name="Walter F."/>
            <person name="Albersmeier A."/>
            <person name="Kalinowski J."/>
            <person name="Ruckert C."/>
        </authorList>
    </citation>
    <scope>NUCLEOTIDE SEQUENCE</scope>
    <source>
        <strain evidence="5">CGMCC 1.16012</strain>
    </source>
</reference>